<name>A0ABR2HF27_9EUKA</name>
<organism evidence="1 2">
    <name type="scientific">Tritrichomonas musculus</name>
    <dbReference type="NCBI Taxonomy" id="1915356"/>
    <lineage>
        <taxon>Eukaryota</taxon>
        <taxon>Metamonada</taxon>
        <taxon>Parabasalia</taxon>
        <taxon>Tritrichomonadida</taxon>
        <taxon>Tritrichomonadidae</taxon>
        <taxon>Tritrichomonas</taxon>
    </lineage>
</organism>
<comment type="caution">
    <text evidence="1">The sequence shown here is derived from an EMBL/GenBank/DDBJ whole genome shotgun (WGS) entry which is preliminary data.</text>
</comment>
<accession>A0ABR2HF27</accession>
<protein>
    <recommendedName>
        <fullName evidence="3">DUF3447 domain-containing protein</fullName>
    </recommendedName>
</protein>
<keyword evidence="2" id="KW-1185">Reference proteome</keyword>
<evidence type="ECO:0000313" key="1">
    <source>
        <dbReference type="EMBL" id="KAK8845688.1"/>
    </source>
</evidence>
<dbReference type="EMBL" id="JAPFFF010000030">
    <property type="protein sequence ID" value="KAK8845688.1"/>
    <property type="molecule type" value="Genomic_DNA"/>
</dbReference>
<reference evidence="1 2" key="1">
    <citation type="submission" date="2024-04" db="EMBL/GenBank/DDBJ databases">
        <title>Tritrichomonas musculus Genome.</title>
        <authorList>
            <person name="Alves-Ferreira E."/>
            <person name="Grigg M."/>
            <person name="Lorenzi H."/>
            <person name="Galac M."/>
        </authorList>
    </citation>
    <scope>NUCLEOTIDE SEQUENCE [LARGE SCALE GENOMIC DNA]</scope>
    <source>
        <strain evidence="1 2">EAF2021</strain>
    </source>
</reference>
<dbReference type="InterPro" id="IPR036770">
    <property type="entry name" value="Ankyrin_rpt-contain_sf"/>
</dbReference>
<evidence type="ECO:0008006" key="3">
    <source>
        <dbReference type="Google" id="ProtNLM"/>
    </source>
</evidence>
<dbReference type="SUPFAM" id="SSF48403">
    <property type="entry name" value="Ankyrin repeat"/>
    <property type="match status" value="1"/>
</dbReference>
<dbReference type="PANTHER" id="PTHR24159:SF5">
    <property type="entry name" value="ANK_REP_REGION DOMAIN-CONTAINING PROTEIN"/>
    <property type="match status" value="1"/>
</dbReference>
<evidence type="ECO:0000313" key="2">
    <source>
        <dbReference type="Proteomes" id="UP001470230"/>
    </source>
</evidence>
<dbReference type="Proteomes" id="UP001470230">
    <property type="component" value="Unassembled WGS sequence"/>
</dbReference>
<dbReference type="PANTHER" id="PTHR24159">
    <property type="match status" value="1"/>
</dbReference>
<dbReference type="Gene3D" id="1.25.40.20">
    <property type="entry name" value="Ankyrin repeat-containing domain"/>
    <property type="match status" value="1"/>
</dbReference>
<proteinExistence type="predicted"/>
<gene>
    <name evidence="1" type="ORF">M9Y10_020606</name>
</gene>
<sequence length="569" mass="67922">MQNIFGNEDKIEVFSKLQQKLRLLEPHSSDEKLNELLNSIPPDYLTQKDDLKVICELFALYSRSTIISTKSNFIKLFEKIMQPIKTYLQNESYFFWNIFGGIYYFKLWMYREGLITIDQIIQFCQKTTMKHMIEYFTPEIIEKVPEIYDKEIKYLIDKPLSKEYIEDLKEVRKKHFNWLRNSSDFNDQIYEEIEKESIRLAIKRDDIDSFQKIISNTNLPINSRIRESMIENFLRFDEETTLIEYAIQFNSIKIFQFLVMNDVTLDDSMIWSSVFSNNYEIVHFLENRFNALFPSICFCNSISCWNDEINEYILNNYSEFDFFQQSEVELKDNDILLDIVRETIYYLNFSFFEKILIPFFKQNQKIVDDNINIFLLFSTSENSCFFLPNLLKHPKCDVNYFYQKVQYSIVGGSMIEGNLKAFEMIVNNPEFDVNGPCNRAFSPLIFACGCHCDMKIVEMIFNHPKLKENIKNSFRMAAMKGNFYALQYLVDNSDNAYTDNFFLILFFTCLCDHHLLILKIILKLYLKLNKQTNCDDLIEEIDSNFSNNPNYRNDFNEDFKKIYEELTNM</sequence>